<reference evidence="4" key="1">
    <citation type="submission" date="2017-02" db="UniProtKB">
        <authorList>
            <consortium name="WormBaseParasite"/>
        </authorList>
    </citation>
    <scope>IDENTIFICATION</scope>
</reference>
<keyword evidence="3" id="KW-1185">Reference proteome</keyword>
<organism evidence="4">
    <name type="scientific">Rodentolepis nana</name>
    <name type="common">Dwarf tapeworm</name>
    <name type="synonym">Hymenolepis nana</name>
    <dbReference type="NCBI Taxonomy" id="102285"/>
    <lineage>
        <taxon>Eukaryota</taxon>
        <taxon>Metazoa</taxon>
        <taxon>Spiralia</taxon>
        <taxon>Lophotrochozoa</taxon>
        <taxon>Platyhelminthes</taxon>
        <taxon>Cestoda</taxon>
        <taxon>Eucestoda</taxon>
        <taxon>Cyclophyllidea</taxon>
        <taxon>Hymenolepididae</taxon>
        <taxon>Rodentolepis</taxon>
    </lineage>
</organism>
<dbReference type="WBParaSite" id="HNAJ_0001337401-mRNA-1">
    <property type="protein sequence ID" value="HNAJ_0001337401-mRNA-1"/>
    <property type="gene ID" value="HNAJ_0001337401"/>
</dbReference>
<dbReference type="EMBL" id="UZAE01015310">
    <property type="protein sequence ID" value="VDO15653.1"/>
    <property type="molecule type" value="Genomic_DNA"/>
</dbReference>
<accession>A0A0R3TZS5</accession>
<dbReference type="PANTHER" id="PTHR14374">
    <property type="entry name" value="FOIE GRAS"/>
    <property type="match status" value="1"/>
</dbReference>
<proteinExistence type="predicted"/>
<evidence type="ECO:0000313" key="3">
    <source>
        <dbReference type="Proteomes" id="UP000278807"/>
    </source>
</evidence>
<sequence length="175" mass="19691">MDSFGRFASSGLRGLFFRLAHLLWKEVSLDPYESLTEVQVLVVPENPSGEESLNLGQYVANWRRRRPQSRQDPIFPKSALTTSSLPLLSCGLVALPYTVELNIPPFGLLHAPFTISYTLENKTPLPQELNLQLESTESFAFCGVQLSSLRLLPNSSRKLDFTLLPLRTGYLQLPR</sequence>
<dbReference type="PANTHER" id="PTHR14374:SF0">
    <property type="entry name" value="TRAFFICKING PROTEIN PARTICLE COMPLEX SUBUNIT 11"/>
    <property type="match status" value="1"/>
</dbReference>
<reference evidence="2 3" key="2">
    <citation type="submission" date="2018-11" db="EMBL/GenBank/DDBJ databases">
        <authorList>
            <consortium name="Pathogen Informatics"/>
        </authorList>
    </citation>
    <scope>NUCLEOTIDE SEQUENCE [LARGE SCALE GENOMIC DNA]</scope>
</reference>
<gene>
    <name evidence="2" type="ORF">HNAJ_LOCUS13348</name>
</gene>
<evidence type="ECO:0000313" key="2">
    <source>
        <dbReference type="EMBL" id="VDO15653.1"/>
    </source>
</evidence>
<dbReference type="Pfam" id="PF12742">
    <property type="entry name" value="Gryzun-like"/>
    <property type="match status" value="1"/>
</dbReference>
<dbReference type="AlphaFoldDB" id="A0A0R3TZS5"/>
<name>A0A0R3TZS5_RODNA</name>
<dbReference type="InterPro" id="IPR025876">
    <property type="entry name" value="TRAPPC11_C"/>
</dbReference>
<evidence type="ECO:0000259" key="1">
    <source>
        <dbReference type="Pfam" id="PF12742"/>
    </source>
</evidence>
<evidence type="ECO:0000313" key="4">
    <source>
        <dbReference type="WBParaSite" id="HNAJ_0001337401-mRNA-1"/>
    </source>
</evidence>
<dbReference type="OrthoDB" id="6278596at2759"/>
<feature type="domain" description="Trafficking protein particle complex subunit 11 C-terminal" evidence="1">
    <location>
        <begin position="128"/>
        <end position="174"/>
    </location>
</feature>
<dbReference type="Proteomes" id="UP000278807">
    <property type="component" value="Unassembled WGS sequence"/>
</dbReference>
<protein>
    <submittedName>
        <fullName evidence="4">Gryzun-like domain-containing protein</fullName>
    </submittedName>
</protein>
<dbReference type="STRING" id="102285.A0A0R3TZS5"/>